<comment type="caution">
    <text evidence="6">The sequence shown here is derived from an EMBL/GenBank/DDBJ whole genome shotgun (WGS) entry which is preliminary data.</text>
</comment>
<evidence type="ECO:0000259" key="5">
    <source>
        <dbReference type="PROSITE" id="PS50977"/>
    </source>
</evidence>
<evidence type="ECO:0000256" key="4">
    <source>
        <dbReference type="PROSITE-ProRule" id="PRU00335"/>
    </source>
</evidence>
<dbReference type="Gene3D" id="1.10.10.60">
    <property type="entry name" value="Homeodomain-like"/>
    <property type="match status" value="1"/>
</dbReference>
<name>A0ABW4FU09_9PSEU</name>
<keyword evidence="2 4" id="KW-0238">DNA-binding</keyword>
<organism evidence="6 7">
    <name type="scientific">Pseudonocardia aurantiaca</name>
    <dbReference type="NCBI Taxonomy" id="75290"/>
    <lineage>
        <taxon>Bacteria</taxon>
        <taxon>Bacillati</taxon>
        <taxon>Actinomycetota</taxon>
        <taxon>Actinomycetes</taxon>
        <taxon>Pseudonocardiales</taxon>
        <taxon>Pseudonocardiaceae</taxon>
        <taxon>Pseudonocardia</taxon>
    </lineage>
</organism>
<accession>A0ABW4FU09</accession>
<dbReference type="InterPro" id="IPR009057">
    <property type="entry name" value="Homeodomain-like_sf"/>
</dbReference>
<feature type="DNA-binding region" description="H-T-H motif" evidence="4">
    <location>
        <begin position="34"/>
        <end position="53"/>
    </location>
</feature>
<dbReference type="PANTHER" id="PTHR47506:SF1">
    <property type="entry name" value="HTH-TYPE TRANSCRIPTIONAL REGULATOR YJDC"/>
    <property type="match status" value="1"/>
</dbReference>
<keyword evidence="7" id="KW-1185">Reference proteome</keyword>
<dbReference type="Gene3D" id="1.10.357.10">
    <property type="entry name" value="Tetracycline Repressor, domain 2"/>
    <property type="match status" value="1"/>
</dbReference>
<evidence type="ECO:0000313" key="7">
    <source>
        <dbReference type="Proteomes" id="UP001597145"/>
    </source>
</evidence>
<dbReference type="EMBL" id="JBHUCP010000026">
    <property type="protein sequence ID" value="MFD1533787.1"/>
    <property type="molecule type" value="Genomic_DNA"/>
</dbReference>
<dbReference type="SUPFAM" id="SSF46689">
    <property type="entry name" value="Homeodomain-like"/>
    <property type="match status" value="1"/>
</dbReference>
<dbReference type="PANTHER" id="PTHR47506">
    <property type="entry name" value="TRANSCRIPTIONAL REGULATORY PROTEIN"/>
    <property type="match status" value="1"/>
</dbReference>
<dbReference type="Proteomes" id="UP001597145">
    <property type="component" value="Unassembled WGS sequence"/>
</dbReference>
<keyword evidence="3" id="KW-0804">Transcription</keyword>
<evidence type="ECO:0000256" key="3">
    <source>
        <dbReference type="ARBA" id="ARBA00023163"/>
    </source>
</evidence>
<evidence type="ECO:0000313" key="6">
    <source>
        <dbReference type="EMBL" id="MFD1533787.1"/>
    </source>
</evidence>
<keyword evidence="1" id="KW-0805">Transcription regulation</keyword>
<dbReference type="PROSITE" id="PS50977">
    <property type="entry name" value="HTH_TETR_2"/>
    <property type="match status" value="1"/>
</dbReference>
<evidence type="ECO:0000256" key="2">
    <source>
        <dbReference type="ARBA" id="ARBA00023125"/>
    </source>
</evidence>
<dbReference type="Pfam" id="PF00440">
    <property type="entry name" value="TetR_N"/>
    <property type="match status" value="1"/>
</dbReference>
<protein>
    <submittedName>
        <fullName evidence="6">TetR/AcrR family transcriptional regulator</fullName>
    </submittedName>
</protein>
<dbReference type="RefSeq" id="WP_343984458.1">
    <property type="nucleotide sequence ID" value="NZ_BAAAJG010000022.1"/>
</dbReference>
<feature type="domain" description="HTH tetR-type" evidence="5">
    <location>
        <begin position="11"/>
        <end position="71"/>
    </location>
</feature>
<dbReference type="InterPro" id="IPR001647">
    <property type="entry name" value="HTH_TetR"/>
</dbReference>
<proteinExistence type="predicted"/>
<evidence type="ECO:0000256" key="1">
    <source>
        <dbReference type="ARBA" id="ARBA00023015"/>
    </source>
</evidence>
<reference evidence="7" key="1">
    <citation type="journal article" date="2019" name="Int. J. Syst. Evol. Microbiol.">
        <title>The Global Catalogue of Microorganisms (GCM) 10K type strain sequencing project: providing services to taxonomists for standard genome sequencing and annotation.</title>
        <authorList>
            <consortium name="The Broad Institute Genomics Platform"/>
            <consortium name="The Broad Institute Genome Sequencing Center for Infectious Disease"/>
            <person name="Wu L."/>
            <person name="Ma J."/>
        </authorList>
    </citation>
    <scope>NUCLEOTIDE SEQUENCE [LARGE SCALE GENOMIC DNA]</scope>
    <source>
        <strain evidence="7">JCM 12165</strain>
    </source>
</reference>
<sequence length="199" mass="21668">MAVAFTAAERERITELLLETGHRLFTTQGLRKTSLAELVAPAGIAASSFYAFFPAKEALYLELMVRRAPLLAGELATALAQRPARAALVAVMRTTVRLLDEDALYRRLLTHPDELAAVGRRMGPDELRRVEPHLMAPLVRFVEEAQARGELVTATPGAVVGVLRSVGLLVLHRAEYGDTYKEVLDLAVESLADGLTAHS</sequence>
<gene>
    <name evidence="6" type="ORF">ACFSCY_30660</name>
</gene>